<evidence type="ECO:0000313" key="3">
    <source>
        <dbReference type="Proteomes" id="UP000032180"/>
    </source>
</evidence>
<dbReference type="Proteomes" id="UP000032180">
    <property type="component" value="Chromosome 11"/>
</dbReference>
<sequence length="81" mass="8482">MSSDVPGYFVGRPMNYAEPAQEQQGADEQRPVSNAQIPGDYFVGRPANPQQPPPPKPAPAPEKSNFLAKCCPCLAGGGAAN</sequence>
<proteinExistence type="predicted"/>
<dbReference type="Gramene" id="LPERR11G06530.1">
    <property type="protein sequence ID" value="LPERR11G06530.1"/>
    <property type="gene ID" value="LPERR11G06530"/>
</dbReference>
<evidence type="ECO:0000313" key="2">
    <source>
        <dbReference type="EnsemblPlants" id="LPERR11G06530.1"/>
    </source>
</evidence>
<feature type="compositionally biased region" description="Polar residues" evidence="1">
    <location>
        <begin position="21"/>
        <end position="36"/>
    </location>
</feature>
<dbReference type="AlphaFoldDB" id="A0A0D9XQI1"/>
<feature type="region of interest" description="Disordered" evidence="1">
    <location>
        <begin position="1"/>
        <end position="62"/>
    </location>
</feature>
<reference evidence="2" key="3">
    <citation type="submission" date="2015-04" db="UniProtKB">
        <authorList>
            <consortium name="EnsemblPlants"/>
        </authorList>
    </citation>
    <scope>IDENTIFICATION</scope>
</reference>
<dbReference type="HOGENOM" id="CLU_186370_0_0_1"/>
<protein>
    <submittedName>
        <fullName evidence="2">Uncharacterized protein</fullName>
    </submittedName>
</protein>
<reference evidence="2 3" key="1">
    <citation type="submission" date="2012-08" db="EMBL/GenBank/DDBJ databases">
        <title>Oryza genome evolution.</title>
        <authorList>
            <person name="Wing R.A."/>
        </authorList>
    </citation>
    <scope>NUCLEOTIDE SEQUENCE</scope>
</reference>
<accession>A0A0D9XQI1</accession>
<reference evidence="3" key="2">
    <citation type="submission" date="2013-12" db="EMBL/GenBank/DDBJ databases">
        <authorList>
            <person name="Yu Y."/>
            <person name="Lee S."/>
            <person name="de Baynast K."/>
            <person name="Wissotski M."/>
            <person name="Liu L."/>
            <person name="Talag J."/>
            <person name="Goicoechea J."/>
            <person name="Angelova A."/>
            <person name="Jetty R."/>
            <person name="Kudrna D."/>
            <person name="Golser W."/>
            <person name="Rivera L."/>
            <person name="Zhang J."/>
            <person name="Wing R."/>
        </authorList>
    </citation>
    <scope>NUCLEOTIDE SEQUENCE</scope>
</reference>
<keyword evidence="3" id="KW-1185">Reference proteome</keyword>
<feature type="compositionally biased region" description="Pro residues" evidence="1">
    <location>
        <begin position="49"/>
        <end position="60"/>
    </location>
</feature>
<organism evidence="2 3">
    <name type="scientific">Leersia perrieri</name>
    <dbReference type="NCBI Taxonomy" id="77586"/>
    <lineage>
        <taxon>Eukaryota</taxon>
        <taxon>Viridiplantae</taxon>
        <taxon>Streptophyta</taxon>
        <taxon>Embryophyta</taxon>
        <taxon>Tracheophyta</taxon>
        <taxon>Spermatophyta</taxon>
        <taxon>Magnoliopsida</taxon>
        <taxon>Liliopsida</taxon>
        <taxon>Poales</taxon>
        <taxon>Poaceae</taxon>
        <taxon>BOP clade</taxon>
        <taxon>Oryzoideae</taxon>
        <taxon>Oryzeae</taxon>
        <taxon>Oryzinae</taxon>
        <taxon>Leersia</taxon>
    </lineage>
</organism>
<dbReference type="EnsemblPlants" id="LPERR11G06530.1">
    <property type="protein sequence ID" value="LPERR11G06530.1"/>
    <property type="gene ID" value="LPERR11G06530"/>
</dbReference>
<name>A0A0D9XQI1_9ORYZ</name>
<evidence type="ECO:0000256" key="1">
    <source>
        <dbReference type="SAM" id="MobiDB-lite"/>
    </source>
</evidence>